<accession>A0A383CN66</accession>
<name>A0A383CN66_9ZZZZ</name>
<protein>
    <submittedName>
        <fullName evidence="2">Uncharacterized protein</fullName>
    </submittedName>
</protein>
<dbReference type="AlphaFoldDB" id="A0A383CN66"/>
<proteinExistence type="predicted"/>
<organism evidence="2">
    <name type="scientific">marine metagenome</name>
    <dbReference type="NCBI Taxonomy" id="408172"/>
    <lineage>
        <taxon>unclassified sequences</taxon>
        <taxon>metagenomes</taxon>
        <taxon>ecological metagenomes</taxon>
    </lineage>
</organism>
<sequence>MVYLGFVVGSVLMILAMSTYFGNRNFFLAGIVAVAVPVIIFVLFTKVLITSLPPFPVDDVIPSHWIIYDPIKYISNHSII</sequence>
<keyword evidence="1" id="KW-0812">Transmembrane</keyword>
<feature type="transmembrane region" description="Helical" evidence="1">
    <location>
        <begin position="26"/>
        <end position="44"/>
    </location>
</feature>
<dbReference type="EMBL" id="UINC01210150">
    <property type="protein sequence ID" value="SVE33483.1"/>
    <property type="molecule type" value="Genomic_DNA"/>
</dbReference>
<keyword evidence="1" id="KW-0472">Membrane</keyword>
<keyword evidence="1" id="KW-1133">Transmembrane helix</keyword>
<gene>
    <name evidence="2" type="ORF">METZ01_LOCUS486337</name>
</gene>
<reference evidence="2" key="1">
    <citation type="submission" date="2018-05" db="EMBL/GenBank/DDBJ databases">
        <authorList>
            <person name="Lanie J.A."/>
            <person name="Ng W.-L."/>
            <person name="Kazmierczak K.M."/>
            <person name="Andrzejewski T.M."/>
            <person name="Davidsen T.M."/>
            <person name="Wayne K.J."/>
            <person name="Tettelin H."/>
            <person name="Glass J.I."/>
            <person name="Rusch D."/>
            <person name="Podicherti R."/>
            <person name="Tsui H.-C.T."/>
            <person name="Winkler M.E."/>
        </authorList>
    </citation>
    <scope>NUCLEOTIDE SEQUENCE</scope>
</reference>
<evidence type="ECO:0000256" key="1">
    <source>
        <dbReference type="SAM" id="Phobius"/>
    </source>
</evidence>
<evidence type="ECO:0000313" key="2">
    <source>
        <dbReference type="EMBL" id="SVE33483.1"/>
    </source>
</evidence>